<keyword evidence="2" id="KW-1185">Reference proteome</keyword>
<proteinExistence type="predicted"/>
<name>A0ACC1TFN9_9AGAR</name>
<organism evidence="1 2">
    <name type="scientific">Lentinula aff. lateritia</name>
    <dbReference type="NCBI Taxonomy" id="2804960"/>
    <lineage>
        <taxon>Eukaryota</taxon>
        <taxon>Fungi</taxon>
        <taxon>Dikarya</taxon>
        <taxon>Basidiomycota</taxon>
        <taxon>Agaricomycotina</taxon>
        <taxon>Agaricomycetes</taxon>
        <taxon>Agaricomycetidae</taxon>
        <taxon>Agaricales</taxon>
        <taxon>Marasmiineae</taxon>
        <taxon>Omphalotaceae</taxon>
        <taxon>Lentinula</taxon>
    </lineage>
</organism>
<gene>
    <name evidence="1" type="ORF">F5876DRAFT_85232</name>
</gene>
<reference evidence="1" key="1">
    <citation type="submission" date="2022-09" db="EMBL/GenBank/DDBJ databases">
        <title>A Global Phylogenomic Analysis of the Shiitake Genus Lentinula.</title>
        <authorList>
            <consortium name="DOE Joint Genome Institute"/>
            <person name="Sierra-Patev S."/>
            <person name="Min B."/>
            <person name="Naranjo-Ortiz M."/>
            <person name="Looney B."/>
            <person name="Konkel Z."/>
            <person name="Slot J.C."/>
            <person name="Sakamoto Y."/>
            <person name="Steenwyk J.L."/>
            <person name="Rokas A."/>
            <person name="Carro J."/>
            <person name="Camarero S."/>
            <person name="Ferreira P."/>
            <person name="Molpeceres G."/>
            <person name="Ruiz-Duenas F.J."/>
            <person name="Serrano A."/>
            <person name="Henrissat B."/>
            <person name="Drula E."/>
            <person name="Hughes K.W."/>
            <person name="Mata J.L."/>
            <person name="Ishikawa N.K."/>
            <person name="Vargas-Isla R."/>
            <person name="Ushijima S."/>
            <person name="Smith C.A."/>
            <person name="Ahrendt S."/>
            <person name="Andreopoulos W."/>
            <person name="He G."/>
            <person name="Labutti K."/>
            <person name="Lipzen A."/>
            <person name="Ng V."/>
            <person name="Riley R."/>
            <person name="Sandor L."/>
            <person name="Barry K."/>
            <person name="Martinez A.T."/>
            <person name="Xiao Y."/>
            <person name="Gibbons J.G."/>
            <person name="Terashima K."/>
            <person name="Grigoriev I.V."/>
            <person name="Hibbett D.S."/>
        </authorList>
    </citation>
    <scope>NUCLEOTIDE SEQUENCE</scope>
    <source>
        <strain evidence="1">TMI1499</strain>
    </source>
</reference>
<comment type="caution">
    <text evidence="1">The sequence shown here is derived from an EMBL/GenBank/DDBJ whole genome shotgun (WGS) entry which is preliminary data.</text>
</comment>
<dbReference type="Proteomes" id="UP001163835">
    <property type="component" value="Unassembled WGS sequence"/>
</dbReference>
<dbReference type="EMBL" id="MU797522">
    <property type="protein sequence ID" value="KAJ3803488.1"/>
    <property type="molecule type" value="Genomic_DNA"/>
</dbReference>
<sequence length="127" mass="13678">MVWAWEAMMLDLIHFVTDTPFPGSVSHQEVGVDPRGFDSPPPPGDVPLFLPDPTSPASPPLPDPSPPPPQLFGTVATLAIDLTGEDDDEDIYESPVSRDRRLEREATGADGMEVDEDVPIKSESSVA</sequence>
<evidence type="ECO:0000313" key="2">
    <source>
        <dbReference type="Proteomes" id="UP001163835"/>
    </source>
</evidence>
<protein>
    <submittedName>
        <fullName evidence="1">Uncharacterized protein</fullName>
    </submittedName>
</protein>
<evidence type="ECO:0000313" key="1">
    <source>
        <dbReference type="EMBL" id="KAJ3803488.1"/>
    </source>
</evidence>
<accession>A0ACC1TFN9</accession>